<feature type="transmembrane region" description="Helical" evidence="2">
    <location>
        <begin position="170"/>
        <end position="198"/>
    </location>
</feature>
<evidence type="ECO:0000313" key="4">
    <source>
        <dbReference type="Proteomes" id="UP001432027"/>
    </source>
</evidence>
<keyword evidence="2" id="KW-0472">Membrane</keyword>
<evidence type="ECO:0000313" key="3">
    <source>
        <dbReference type="EMBL" id="GMS85596.1"/>
    </source>
</evidence>
<feature type="transmembrane region" description="Helical" evidence="2">
    <location>
        <begin position="145"/>
        <end position="164"/>
    </location>
</feature>
<dbReference type="EMBL" id="BTSX01000002">
    <property type="protein sequence ID" value="GMS85596.1"/>
    <property type="molecule type" value="Genomic_DNA"/>
</dbReference>
<gene>
    <name evidence="3" type="ORF">PENTCL1PPCAC_7771</name>
</gene>
<keyword evidence="2" id="KW-1133">Transmembrane helix</keyword>
<keyword evidence="4" id="KW-1185">Reference proteome</keyword>
<organism evidence="3 4">
    <name type="scientific">Pristionchus entomophagus</name>
    <dbReference type="NCBI Taxonomy" id="358040"/>
    <lineage>
        <taxon>Eukaryota</taxon>
        <taxon>Metazoa</taxon>
        <taxon>Ecdysozoa</taxon>
        <taxon>Nematoda</taxon>
        <taxon>Chromadorea</taxon>
        <taxon>Rhabditida</taxon>
        <taxon>Rhabditina</taxon>
        <taxon>Diplogasteromorpha</taxon>
        <taxon>Diplogasteroidea</taxon>
        <taxon>Neodiplogasteridae</taxon>
        <taxon>Pristionchus</taxon>
    </lineage>
</organism>
<accession>A0AAV5T1I1</accession>
<dbReference type="Proteomes" id="UP001432027">
    <property type="component" value="Unassembled WGS sequence"/>
</dbReference>
<feature type="region of interest" description="Disordered" evidence="1">
    <location>
        <begin position="239"/>
        <end position="275"/>
    </location>
</feature>
<reference evidence="3" key="1">
    <citation type="submission" date="2023-10" db="EMBL/GenBank/DDBJ databases">
        <title>Genome assembly of Pristionchus species.</title>
        <authorList>
            <person name="Yoshida K."/>
            <person name="Sommer R.J."/>
        </authorList>
    </citation>
    <scope>NUCLEOTIDE SEQUENCE</scope>
    <source>
        <strain evidence="3">RS0144</strain>
    </source>
</reference>
<dbReference type="AlphaFoldDB" id="A0AAV5T1I1"/>
<evidence type="ECO:0008006" key="5">
    <source>
        <dbReference type="Google" id="ProtNLM"/>
    </source>
</evidence>
<feature type="non-terminal residue" evidence="3">
    <location>
        <position position="1"/>
    </location>
</feature>
<feature type="transmembrane region" description="Helical" evidence="2">
    <location>
        <begin position="115"/>
        <end position="136"/>
    </location>
</feature>
<feature type="region of interest" description="Disordered" evidence="1">
    <location>
        <begin position="14"/>
        <end position="41"/>
    </location>
</feature>
<keyword evidence="2" id="KW-0812">Transmembrane</keyword>
<sequence length="275" mass="30490">QMLKHVRFFSKTTAPTEKEVEEEARRSPAGGDYSSRSTVSPSRLGSVRQQCDIFSITGDPATEFEEAPAPVPPSIRLTWRLLSLISLAHVVLLLVNVVLLFSVDNKGRKSHQQVLLFSLLMLTNLVLVIVMILVVVRQDKAITQCAICCTFWTAFAYFVILAYNSLDDPLALAAGRTCLTVIIMTVLELATLAVYFVLRFIRYKKVVELYNCRACICDKDCVKGRAPTRLAFSDLWPRSEAPAEAPRQASSVDPPTGSLARESPISEPLPPTPFM</sequence>
<evidence type="ECO:0000256" key="1">
    <source>
        <dbReference type="SAM" id="MobiDB-lite"/>
    </source>
</evidence>
<evidence type="ECO:0000256" key="2">
    <source>
        <dbReference type="SAM" id="Phobius"/>
    </source>
</evidence>
<feature type="transmembrane region" description="Helical" evidence="2">
    <location>
        <begin position="81"/>
        <end position="103"/>
    </location>
</feature>
<comment type="caution">
    <text evidence="3">The sequence shown here is derived from an EMBL/GenBank/DDBJ whole genome shotgun (WGS) entry which is preliminary data.</text>
</comment>
<protein>
    <recommendedName>
        <fullName evidence="5">G protein-coupled receptor</fullName>
    </recommendedName>
</protein>
<proteinExistence type="predicted"/>
<name>A0AAV5T1I1_9BILA</name>